<keyword evidence="4 8" id="KW-0503">Monooxygenase</keyword>
<evidence type="ECO:0000256" key="5">
    <source>
        <dbReference type="ARBA" id="ARBA00033748"/>
    </source>
</evidence>
<organism evidence="8 9">
    <name type="scientific">Gluconobacter cerinus</name>
    <dbReference type="NCBI Taxonomy" id="38307"/>
    <lineage>
        <taxon>Bacteria</taxon>
        <taxon>Pseudomonadati</taxon>
        <taxon>Pseudomonadota</taxon>
        <taxon>Alphaproteobacteria</taxon>
        <taxon>Acetobacterales</taxon>
        <taxon>Acetobacteraceae</taxon>
        <taxon>Gluconobacter</taxon>
    </lineage>
</organism>
<gene>
    <name evidence="8" type="ORF">A0123_03165</name>
</gene>
<feature type="binding site" evidence="6">
    <location>
        <position position="158"/>
    </location>
    <ligand>
        <name>FMN</name>
        <dbReference type="ChEBI" id="CHEBI:58210"/>
    </ligand>
</feature>
<protein>
    <submittedName>
        <fullName evidence="8">Monooxygenase</fullName>
    </submittedName>
</protein>
<evidence type="ECO:0000313" key="9">
    <source>
        <dbReference type="Proteomes" id="UP000077786"/>
    </source>
</evidence>
<dbReference type="InterPro" id="IPR016215">
    <property type="entry name" value="NTA_MOA"/>
</dbReference>
<dbReference type="AlphaFoldDB" id="A0A1B6VG76"/>
<evidence type="ECO:0000259" key="7">
    <source>
        <dbReference type="Pfam" id="PF00296"/>
    </source>
</evidence>
<dbReference type="NCBIfam" id="TIGR03860">
    <property type="entry name" value="FMN_nitrolo"/>
    <property type="match status" value="1"/>
</dbReference>
<dbReference type="Proteomes" id="UP000077786">
    <property type="component" value="Unassembled WGS sequence"/>
</dbReference>
<dbReference type="Gene3D" id="3.20.20.30">
    <property type="entry name" value="Luciferase-like domain"/>
    <property type="match status" value="1"/>
</dbReference>
<dbReference type="InterPro" id="IPR051260">
    <property type="entry name" value="Diverse_substr_monoxygenases"/>
</dbReference>
<evidence type="ECO:0000256" key="6">
    <source>
        <dbReference type="PIRSR" id="PIRSR000337-1"/>
    </source>
</evidence>
<dbReference type="EMBL" id="LUTU01000019">
    <property type="protein sequence ID" value="OAJ66214.1"/>
    <property type="molecule type" value="Genomic_DNA"/>
</dbReference>
<comment type="caution">
    <text evidence="8">The sequence shown here is derived from an EMBL/GenBank/DDBJ whole genome shotgun (WGS) entry which is preliminary data.</text>
</comment>
<feature type="binding site" evidence="6">
    <location>
        <position position="63"/>
    </location>
    <ligand>
        <name>FMN</name>
        <dbReference type="ChEBI" id="CHEBI:58210"/>
    </ligand>
</feature>
<keyword evidence="2 6" id="KW-0288">FMN</keyword>
<dbReference type="PANTHER" id="PTHR30011">
    <property type="entry name" value="ALKANESULFONATE MONOOXYGENASE-RELATED"/>
    <property type="match status" value="1"/>
</dbReference>
<feature type="binding site" evidence="6">
    <location>
        <position position="234"/>
    </location>
    <ligand>
        <name>FMN</name>
        <dbReference type="ChEBI" id="CHEBI:58210"/>
    </ligand>
</feature>
<dbReference type="PIRSF" id="PIRSF000337">
    <property type="entry name" value="NTA_MOA"/>
    <property type="match status" value="1"/>
</dbReference>
<accession>A0A1B6VG76</accession>
<evidence type="ECO:0000313" key="8">
    <source>
        <dbReference type="EMBL" id="OAJ66214.1"/>
    </source>
</evidence>
<comment type="similarity">
    <text evidence="5">Belongs to the NtaA/SnaA/DszA monooxygenase family.</text>
</comment>
<keyword evidence="1 6" id="KW-0285">Flavoprotein</keyword>
<feature type="binding site" evidence="6">
    <location>
        <position position="108"/>
    </location>
    <ligand>
        <name>FMN</name>
        <dbReference type="ChEBI" id="CHEBI:58210"/>
    </ligand>
</feature>
<dbReference type="PANTHER" id="PTHR30011:SF16">
    <property type="entry name" value="C2H2 FINGER DOMAIN TRANSCRIPTION FACTOR (EUROFUNG)-RELATED"/>
    <property type="match status" value="1"/>
</dbReference>
<keyword evidence="3" id="KW-0560">Oxidoreductase</keyword>
<dbReference type="GO" id="GO:0004497">
    <property type="term" value="F:monooxygenase activity"/>
    <property type="evidence" value="ECO:0007669"/>
    <property type="project" value="UniProtKB-KW"/>
</dbReference>
<dbReference type="PATRIC" id="fig|38307.3.peg.3308"/>
<evidence type="ECO:0000256" key="4">
    <source>
        <dbReference type="ARBA" id="ARBA00023033"/>
    </source>
</evidence>
<dbReference type="SUPFAM" id="SSF51679">
    <property type="entry name" value="Bacterial luciferase-like"/>
    <property type="match status" value="1"/>
</dbReference>
<dbReference type="Pfam" id="PF00296">
    <property type="entry name" value="Bac_luciferase"/>
    <property type="match status" value="1"/>
</dbReference>
<evidence type="ECO:0000256" key="2">
    <source>
        <dbReference type="ARBA" id="ARBA00022643"/>
    </source>
</evidence>
<dbReference type="RefSeq" id="WP_232309364.1">
    <property type="nucleotide sequence ID" value="NZ_LUTU01000019.1"/>
</dbReference>
<sequence>MSKASAPKQLKVNLFEMACVSHIVHGMWTAPDNNRHRFGEMAFWLEQARLAEDAGFDAIFLADVIGVYDRFNGLDPALRLGVQIPNLDPLSLIPAMAAVTTRLGFAATFSTTYEPPFAFARRMSTLDLLTEGRVGWNIVTSYLPNAARNFGLADEIEHDERYERAEEYLEVLYKLWEQSWDEDALVIDREKDVFTHPDRVHYINHKGRHHEVEGPHLVQPTRQRTPVLFQATGSKRGLEFAARHAEAVFIGGRTREEIRRNIAQTREQAALNGRDPNDLKFYVMAGLIAGNTEVEAQEKLSRYRARYSVEAAHVHAQAEIDLRNFDRSLTIGEALEQSGRPFGNMGRRFGPDQTVGSALDQIASFEQGRFFVAGTPSQIADAVEDWLDEDGIDGINLRQYHTFETARDFGEVIAPELRKRGRLPERNTPPETFRHRLFGFDRLPTSHPAHQASLPVHAQTASFS</sequence>
<dbReference type="GO" id="GO:0016705">
    <property type="term" value="F:oxidoreductase activity, acting on paired donors, with incorporation or reduction of molecular oxygen"/>
    <property type="evidence" value="ECO:0007669"/>
    <property type="project" value="InterPro"/>
</dbReference>
<feature type="domain" description="Luciferase-like" evidence="7">
    <location>
        <begin position="41"/>
        <end position="393"/>
    </location>
</feature>
<feature type="binding site" evidence="6">
    <location>
        <position position="162"/>
    </location>
    <ligand>
        <name>FMN</name>
        <dbReference type="ChEBI" id="CHEBI:58210"/>
    </ligand>
</feature>
<evidence type="ECO:0000256" key="3">
    <source>
        <dbReference type="ARBA" id="ARBA00023002"/>
    </source>
</evidence>
<reference evidence="8 9" key="1">
    <citation type="submission" date="2016-03" db="EMBL/GenBank/DDBJ databases">
        <title>Draft genome sequence of Gluconobacter cerinus strain CECT 9110.</title>
        <authorList>
            <person name="Sainz F."/>
            <person name="Mas A."/>
            <person name="Torija M.J."/>
        </authorList>
    </citation>
    <scope>NUCLEOTIDE SEQUENCE [LARGE SCALE GENOMIC DNA]</scope>
    <source>
        <strain evidence="8 9">CECT 9110</strain>
    </source>
</reference>
<evidence type="ECO:0000256" key="1">
    <source>
        <dbReference type="ARBA" id="ARBA00022630"/>
    </source>
</evidence>
<name>A0A1B6VG76_9PROT</name>
<proteinExistence type="inferred from homology"/>
<dbReference type="InterPro" id="IPR036661">
    <property type="entry name" value="Luciferase-like_sf"/>
</dbReference>
<dbReference type="InterPro" id="IPR011251">
    <property type="entry name" value="Luciferase-like_dom"/>
</dbReference>